<feature type="compositionally biased region" description="Polar residues" evidence="1">
    <location>
        <begin position="92"/>
        <end position="101"/>
    </location>
</feature>
<dbReference type="PANTHER" id="PTHR45818">
    <property type="entry name" value="PROTEIN VAV"/>
    <property type="match status" value="1"/>
</dbReference>
<feature type="region of interest" description="Disordered" evidence="1">
    <location>
        <begin position="69"/>
        <end position="155"/>
    </location>
</feature>
<dbReference type="InterPro" id="IPR000219">
    <property type="entry name" value="DH_dom"/>
</dbReference>
<organism evidence="3 4">
    <name type="scientific">Penicillium steckii</name>
    <dbReference type="NCBI Taxonomy" id="303698"/>
    <lineage>
        <taxon>Eukaryota</taxon>
        <taxon>Fungi</taxon>
        <taxon>Dikarya</taxon>
        <taxon>Ascomycota</taxon>
        <taxon>Pezizomycotina</taxon>
        <taxon>Eurotiomycetes</taxon>
        <taxon>Eurotiomycetidae</taxon>
        <taxon>Eurotiales</taxon>
        <taxon>Aspergillaceae</taxon>
        <taxon>Penicillium</taxon>
    </lineage>
</organism>
<dbReference type="GO" id="GO:0005085">
    <property type="term" value="F:guanyl-nucleotide exchange factor activity"/>
    <property type="evidence" value="ECO:0007669"/>
    <property type="project" value="InterPro"/>
</dbReference>
<dbReference type="Proteomes" id="UP000191285">
    <property type="component" value="Unassembled WGS sequence"/>
</dbReference>
<evidence type="ECO:0000259" key="2">
    <source>
        <dbReference type="PROSITE" id="PS50010"/>
    </source>
</evidence>
<dbReference type="STRING" id="303698.A0A1V6SWJ7"/>
<gene>
    <name evidence="3" type="ORF">PENSTE_c018G05194</name>
</gene>
<feature type="region of interest" description="Disordered" evidence="1">
    <location>
        <begin position="699"/>
        <end position="841"/>
    </location>
</feature>
<dbReference type="InterPro" id="IPR035899">
    <property type="entry name" value="DBL_dom_sf"/>
</dbReference>
<proteinExistence type="predicted"/>
<feature type="compositionally biased region" description="Low complexity" evidence="1">
    <location>
        <begin position="106"/>
        <end position="151"/>
    </location>
</feature>
<dbReference type="GO" id="GO:0005737">
    <property type="term" value="C:cytoplasm"/>
    <property type="evidence" value="ECO:0007669"/>
    <property type="project" value="TreeGrafter"/>
</dbReference>
<dbReference type="SMART" id="SM00325">
    <property type="entry name" value="RhoGEF"/>
    <property type="match status" value="1"/>
</dbReference>
<evidence type="ECO:0000313" key="4">
    <source>
        <dbReference type="Proteomes" id="UP000191285"/>
    </source>
</evidence>
<feature type="region of interest" description="Disordered" evidence="1">
    <location>
        <begin position="1"/>
        <end position="39"/>
    </location>
</feature>
<evidence type="ECO:0000256" key="1">
    <source>
        <dbReference type="SAM" id="MobiDB-lite"/>
    </source>
</evidence>
<dbReference type="SUPFAM" id="SSF48065">
    <property type="entry name" value="DBL homology domain (DH-domain)"/>
    <property type="match status" value="1"/>
</dbReference>
<name>A0A1V6SWJ7_9EURO</name>
<feature type="domain" description="DH" evidence="2">
    <location>
        <begin position="160"/>
        <end position="404"/>
    </location>
</feature>
<dbReference type="Gene3D" id="1.20.900.10">
    <property type="entry name" value="Dbl homology (DH) domain"/>
    <property type="match status" value="1"/>
</dbReference>
<feature type="compositionally biased region" description="Basic and acidic residues" evidence="1">
    <location>
        <begin position="14"/>
        <end position="28"/>
    </location>
</feature>
<accession>A0A1V6SWJ7</accession>
<reference evidence="4" key="1">
    <citation type="journal article" date="2017" name="Nat. Microbiol.">
        <title>Global analysis of biosynthetic gene clusters reveals vast potential of secondary metabolite production in Penicillium species.</title>
        <authorList>
            <person name="Nielsen J.C."/>
            <person name="Grijseels S."/>
            <person name="Prigent S."/>
            <person name="Ji B."/>
            <person name="Dainat J."/>
            <person name="Nielsen K.F."/>
            <person name="Frisvad J.C."/>
            <person name="Workman M."/>
            <person name="Nielsen J."/>
        </authorList>
    </citation>
    <scope>NUCLEOTIDE SEQUENCE [LARGE SCALE GENOMIC DNA]</scope>
    <source>
        <strain evidence="4">IBT 24891</strain>
    </source>
</reference>
<dbReference type="OrthoDB" id="8059989at2759"/>
<protein>
    <recommendedName>
        <fullName evidence="2">DH domain-containing protein</fullName>
    </recommendedName>
</protein>
<evidence type="ECO:0000313" key="3">
    <source>
        <dbReference type="EMBL" id="OQE18336.1"/>
    </source>
</evidence>
<feature type="compositionally biased region" description="Basic and acidic residues" evidence="1">
    <location>
        <begin position="718"/>
        <end position="733"/>
    </location>
</feature>
<keyword evidence="4" id="KW-1185">Reference proteome</keyword>
<dbReference type="EMBL" id="MLKD01000018">
    <property type="protein sequence ID" value="OQE18336.1"/>
    <property type="molecule type" value="Genomic_DNA"/>
</dbReference>
<feature type="compositionally biased region" description="Pro residues" evidence="1">
    <location>
        <begin position="751"/>
        <end position="760"/>
    </location>
</feature>
<dbReference type="Pfam" id="PF00621">
    <property type="entry name" value="RhoGEF"/>
    <property type="match status" value="1"/>
</dbReference>
<dbReference type="AlphaFoldDB" id="A0A1V6SWJ7"/>
<sequence length="841" mass="94255">MTGDDIAESTRPLLEMEDRLEESSDQRGENTSANQAATLPFKRWMNSFRIRKRIPPTIPERFVEGWPDVSESDISTHSPEPLHESSHEQRWEASSGQSSHLGTVKTATMSTTSRSLARSRANTQSTTNQSTTSDVRVSADSSRPTSSSPVDEAADQRAIKRRQLLQEVVTTEADYVQGLTALAGILPMLNIRPQIYYNIMKIREIHERFLAQLQTISPMSADLIPDAPSDFVSRGLTKRLGTMELPGFKGLNSRSLRTRKFKAAFDRHLKSLVAEPMECLEVVREIDKLSLSFSAYEEFCSNYELLTQDVVILRRSVSNWAMFEQGIEALSKSVASTEARKQEDNRSLLMNDLMIKPIQRLCKYPLLLQDLLRSIPIGDCPTSHNEIRQVLESLRIMVARINSATGNPVNKDRIHKTILLQAKIDFSEAETLQDVYRELGPMTLCGVLHVAYKTREQTVGDFMVCVLFSCYFLLAKGSDDSRRLEAVACIYIDDLKMDTVQNGRGLFCYGCPYSWKLIFHEHDDNFEFVLSASSAVEERHWKTEILRSSASLGKMAKPCGAWDPRRYSFVNIALVPLDRAQYAVSSLPRRSSMDSMSIARKCDIQQVVIKKTHYPNSHDEPTNPPGSEIERLKTQVIRSASTITARRIDRVRLEKTIANIYTRDVLPFPGMVLARGESFRHGSLMRRLSFHGGFNRRPMSVSTSHTGPIVTDGTPVDEYNREGKESMTGHDGCDEQQPYSPTTEYGSPRTPRSPKPPNFPKSPTAMSGRSKTLRLRGSRKQLGSSTATSPRSEKRSSQGSAELSPTRKKWSSPLSLFGALSPKGPKKDARRDFGLGGAGGK</sequence>
<comment type="caution">
    <text evidence="3">The sequence shown here is derived from an EMBL/GenBank/DDBJ whole genome shotgun (WGS) entry which is preliminary data.</text>
</comment>
<feature type="compositionally biased region" description="Basic and acidic residues" evidence="1">
    <location>
        <begin position="80"/>
        <end position="91"/>
    </location>
</feature>
<dbReference type="PANTHER" id="PTHR45818:SF3">
    <property type="entry name" value="PROTEIN VAV"/>
    <property type="match status" value="1"/>
</dbReference>
<dbReference type="PROSITE" id="PS50010">
    <property type="entry name" value="DH_2"/>
    <property type="match status" value="1"/>
</dbReference>
<feature type="compositionally biased region" description="Polar residues" evidence="1">
    <location>
        <begin position="781"/>
        <end position="790"/>
    </location>
</feature>